<dbReference type="InterPro" id="IPR050991">
    <property type="entry name" value="ECM_Regulatory_Proteins"/>
</dbReference>
<name>A0A553NSR3_TIGCA</name>
<reference evidence="5 6" key="1">
    <citation type="journal article" date="2018" name="Nat. Ecol. Evol.">
        <title>Genomic signatures of mitonuclear coevolution across populations of Tigriopus californicus.</title>
        <authorList>
            <person name="Barreto F.S."/>
            <person name="Watson E.T."/>
            <person name="Lima T.G."/>
            <person name="Willett C.S."/>
            <person name="Edmands S."/>
            <person name="Li W."/>
            <person name="Burton R.S."/>
        </authorList>
    </citation>
    <scope>NUCLEOTIDE SEQUENCE [LARGE SCALE GENOMIC DNA]</scope>
    <source>
        <strain evidence="5 6">San Diego</strain>
    </source>
</reference>
<dbReference type="EMBL" id="VCGU01000010">
    <property type="protein sequence ID" value="TRY68458.1"/>
    <property type="molecule type" value="Genomic_DNA"/>
</dbReference>
<feature type="transmembrane region" description="Helical" evidence="3">
    <location>
        <begin position="415"/>
        <end position="437"/>
    </location>
</feature>
<keyword evidence="3" id="KW-0472">Membrane</keyword>
<feature type="compositionally biased region" description="Low complexity" evidence="2">
    <location>
        <begin position="384"/>
        <end position="395"/>
    </location>
</feature>
<feature type="region of interest" description="Disordered" evidence="2">
    <location>
        <begin position="382"/>
        <end position="405"/>
    </location>
</feature>
<organism evidence="5 6">
    <name type="scientific">Tigriopus californicus</name>
    <name type="common">Marine copepod</name>
    <dbReference type="NCBI Taxonomy" id="6832"/>
    <lineage>
        <taxon>Eukaryota</taxon>
        <taxon>Metazoa</taxon>
        <taxon>Ecdysozoa</taxon>
        <taxon>Arthropoda</taxon>
        <taxon>Crustacea</taxon>
        <taxon>Multicrustacea</taxon>
        <taxon>Hexanauplia</taxon>
        <taxon>Copepoda</taxon>
        <taxon>Harpacticoida</taxon>
        <taxon>Harpacticidae</taxon>
        <taxon>Tigriopus</taxon>
    </lineage>
</organism>
<keyword evidence="6" id="KW-1185">Reference proteome</keyword>
<feature type="region of interest" description="Disordered" evidence="2">
    <location>
        <begin position="509"/>
        <end position="559"/>
    </location>
</feature>
<dbReference type="InterPro" id="IPR013783">
    <property type="entry name" value="Ig-like_fold"/>
</dbReference>
<comment type="caution">
    <text evidence="5">The sequence shown here is derived from an EMBL/GenBank/DDBJ whole genome shotgun (WGS) entry which is preliminary data.</text>
</comment>
<dbReference type="Gene3D" id="2.60.40.10">
    <property type="entry name" value="Immunoglobulins"/>
    <property type="match status" value="3"/>
</dbReference>
<evidence type="ECO:0000259" key="4">
    <source>
        <dbReference type="PROSITE" id="PS50853"/>
    </source>
</evidence>
<evidence type="ECO:0000313" key="5">
    <source>
        <dbReference type="EMBL" id="TRY68458.1"/>
    </source>
</evidence>
<keyword evidence="1" id="KW-0677">Repeat</keyword>
<dbReference type="PANTHER" id="PTHR46708:SF2">
    <property type="entry name" value="FIBRONECTIN TYPE-III DOMAIN-CONTAINING PROTEIN"/>
    <property type="match status" value="1"/>
</dbReference>
<dbReference type="Pfam" id="PF00041">
    <property type="entry name" value="fn3"/>
    <property type="match status" value="1"/>
</dbReference>
<evidence type="ECO:0000313" key="6">
    <source>
        <dbReference type="Proteomes" id="UP000318571"/>
    </source>
</evidence>
<gene>
    <name evidence="5" type="ORF">TCAL_14207</name>
</gene>
<accession>A0A553NSR3</accession>
<evidence type="ECO:0000256" key="2">
    <source>
        <dbReference type="SAM" id="MobiDB-lite"/>
    </source>
</evidence>
<keyword evidence="3" id="KW-0812">Transmembrane</keyword>
<sequence>MDVSSKTHSNVFSKRRRMKKRSANQEILILCMYVLLSAKADQSPDVQCTIEKVSHGLEAPTVVILTWEVNKQCQDKFTQFKVYPEHLKWNACLDESNDAYHAKIKETTEKTARIAGLYPFSRYRFEIVALLKTGGVATSVIEVETNPDVPQVLPQFSDSSPLSLSQAIKFYWEPPANADCKFFNGQLGQYRIEFWGVDPWVVQEEPLWNKTVSLHEYYAEGLRFFTAYELRIFAQTIEGQYNSNLGLSLKAKTESADRPDPPVNISMTAVESSVHLRWNPPYPPTGRVIKYKLRYGVNNTIGPAPIHWIKPIEVPIEHTCMYKRVVEGNEPLCWTISGLEPDTLYFVEVQTFAHDADLPSLYSNTVVAQTAVGPKLVTEKPDASVSTSVSNESTNKAARTPRANVGVDEQGPSKLIIVGFVLLGCLAVVGFCTGVIYKIKEIKLKKRFENQGSVVNDSSLVRSHRLSATSMTYDPGMSIVTDMTTLSSRGQRGQNYVQQWADQIQDIQSRRLPEPPPDQIILPGTNSRRRPQGEPSEYLEVRPASRRPPSPILSSLQDDPELGVYLRPTFRPSGSPPRIFHESLLTSTPNERKIPAVSYDPPTVLGQGVEPNLTLSRPDLIRGMGQLESQSEETSNDIFPMMTSKSVQV</sequence>
<dbReference type="SUPFAM" id="SSF49265">
    <property type="entry name" value="Fibronectin type III"/>
    <property type="match status" value="2"/>
</dbReference>
<dbReference type="InterPro" id="IPR003961">
    <property type="entry name" value="FN3_dom"/>
</dbReference>
<dbReference type="Proteomes" id="UP000318571">
    <property type="component" value="Chromosome 1"/>
</dbReference>
<dbReference type="SMART" id="SM00060">
    <property type="entry name" value="FN3"/>
    <property type="match status" value="3"/>
</dbReference>
<dbReference type="CDD" id="cd00063">
    <property type="entry name" value="FN3"/>
    <property type="match status" value="2"/>
</dbReference>
<feature type="domain" description="Fibronectin type-III" evidence="4">
    <location>
        <begin position="258"/>
        <end position="373"/>
    </location>
</feature>
<keyword evidence="3" id="KW-1133">Transmembrane helix</keyword>
<feature type="domain" description="Fibronectin type-III" evidence="4">
    <location>
        <begin position="150"/>
        <end position="256"/>
    </location>
</feature>
<dbReference type="STRING" id="6832.A0A553NSR3"/>
<proteinExistence type="predicted"/>
<evidence type="ECO:0000256" key="1">
    <source>
        <dbReference type="ARBA" id="ARBA00022737"/>
    </source>
</evidence>
<dbReference type="PANTHER" id="PTHR46708">
    <property type="entry name" value="TENASCIN"/>
    <property type="match status" value="1"/>
</dbReference>
<dbReference type="AlphaFoldDB" id="A0A553NSR3"/>
<evidence type="ECO:0000256" key="3">
    <source>
        <dbReference type="SAM" id="Phobius"/>
    </source>
</evidence>
<dbReference type="InterPro" id="IPR036116">
    <property type="entry name" value="FN3_sf"/>
</dbReference>
<dbReference type="PROSITE" id="PS50853">
    <property type="entry name" value="FN3"/>
    <property type="match status" value="2"/>
</dbReference>
<protein>
    <recommendedName>
        <fullName evidence="4">Fibronectin type-III domain-containing protein</fullName>
    </recommendedName>
</protein>